<dbReference type="SUPFAM" id="SSF51735">
    <property type="entry name" value="NAD(P)-binding Rossmann-fold domains"/>
    <property type="match status" value="1"/>
</dbReference>
<comment type="caution">
    <text evidence="2">The sequence shown here is derived from an EMBL/GenBank/DDBJ whole genome shotgun (WGS) entry which is preliminary data.</text>
</comment>
<dbReference type="Pfam" id="PF00106">
    <property type="entry name" value="adh_short"/>
    <property type="match status" value="1"/>
</dbReference>
<dbReference type="OrthoDB" id="1933717at2759"/>
<dbReference type="EMBL" id="AWNI01000006">
    <property type="protein sequence ID" value="ETS64272.1"/>
    <property type="molecule type" value="Genomic_DNA"/>
</dbReference>
<dbReference type="CDD" id="cd05233">
    <property type="entry name" value="SDR_c"/>
    <property type="match status" value="1"/>
</dbReference>
<dbReference type="AlphaFoldDB" id="W3VU03"/>
<dbReference type="PRINTS" id="PR00080">
    <property type="entry name" value="SDRFAMILY"/>
</dbReference>
<dbReference type="Gene3D" id="3.40.50.720">
    <property type="entry name" value="NAD(P)-binding Rossmann-like Domain"/>
    <property type="match status" value="1"/>
</dbReference>
<organism evidence="2 3">
    <name type="scientific">Moesziomyces aphidis</name>
    <name type="common">Pseudozyma aphidis</name>
    <dbReference type="NCBI Taxonomy" id="84754"/>
    <lineage>
        <taxon>Eukaryota</taxon>
        <taxon>Fungi</taxon>
        <taxon>Dikarya</taxon>
        <taxon>Basidiomycota</taxon>
        <taxon>Ustilaginomycotina</taxon>
        <taxon>Ustilaginomycetes</taxon>
        <taxon>Ustilaginales</taxon>
        <taxon>Ustilaginaceae</taxon>
        <taxon>Moesziomyces</taxon>
    </lineage>
</organism>
<evidence type="ECO:0000256" key="1">
    <source>
        <dbReference type="RuleBase" id="RU000363"/>
    </source>
</evidence>
<dbReference type="Proteomes" id="UP000019462">
    <property type="component" value="Unassembled WGS sequence"/>
</dbReference>
<dbReference type="InterPro" id="IPR002347">
    <property type="entry name" value="SDR_fam"/>
</dbReference>
<protein>
    <submittedName>
        <fullName evidence="2">Uncharacterized protein</fullName>
    </submittedName>
</protein>
<reference evidence="2 3" key="1">
    <citation type="journal article" date="2014" name="Genome Announc.">
        <title>Genome sequence of the basidiomycetous fungus Pseudozyma aphidis DSM70725, an efficient producer of biosurfactant mannosylerythritol lipids.</title>
        <authorList>
            <person name="Lorenz S."/>
            <person name="Guenther M."/>
            <person name="Grumaz C."/>
            <person name="Rupp S."/>
            <person name="Zibek S."/>
            <person name="Sohn K."/>
        </authorList>
    </citation>
    <scope>NUCLEOTIDE SEQUENCE [LARGE SCALE GENOMIC DNA]</scope>
    <source>
        <strain evidence="3">ATCC 32657 / CBS 517.83 / DSM 70725 / JCM 10318 / NBRC 10182 / NRRL Y-7954 / St-0401</strain>
    </source>
</reference>
<dbReference type="PRINTS" id="PR00081">
    <property type="entry name" value="GDHRDH"/>
</dbReference>
<dbReference type="PANTHER" id="PTHR43975">
    <property type="entry name" value="ZGC:101858"/>
    <property type="match status" value="1"/>
</dbReference>
<name>W3VU03_MOEAP</name>
<dbReference type="InterPro" id="IPR036291">
    <property type="entry name" value="NAD(P)-bd_dom_sf"/>
</dbReference>
<evidence type="ECO:0000313" key="2">
    <source>
        <dbReference type="EMBL" id="ETS64272.1"/>
    </source>
</evidence>
<evidence type="ECO:0000313" key="3">
    <source>
        <dbReference type="Proteomes" id="UP000019462"/>
    </source>
</evidence>
<comment type="similarity">
    <text evidence="1">Belongs to the short-chain dehydrogenases/reductases (SDR) family.</text>
</comment>
<sequence length="302" mass="33457">MASRSATQRDFACKTHAQSYPFISPLKLNLRGLHVLVTGAAFEDGVGFAVATAFARAGASRIALIDLHGVNEALTEKLKAAAVEAGRVEPVIIVGCVDISQQQSVNTFQKRLSDKLDGRLDILVNNAAHQEPYASFLESDPEQYSRTWDVNVHGLFNMARAFLPMMLPRAAEEQRRNALMINVASSGALSVRAGSSAYRTSKLAILRWTEAIHLEYREQGLTAFCVNPGAIKTQMTVNEPEELRNRLPHKPEIAGDTIAWLTSESRTWLGGRYVSCPWDMEELLSRKDEILGADKLKVRMLY</sequence>
<accession>W3VU03</accession>
<dbReference type="HOGENOM" id="CLU_010194_8_0_1"/>
<dbReference type="PANTHER" id="PTHR43975:SF2">
    <property type="entry name" value="EG:BACR7A4.14 PROTEIN-RELATED"/>
    <property type="match status" value="1"/>
</dbReference>
<proteinExistence type="inferred from homology"/>
<gene>
    <name evidence="2" type="ORF">PaG_01111</name>
</gene>
<keyword evidence="3" id="KW-1185">Reference proteome</keyword>